<dbReference type="EMBL" id="AFZX01000002">
    <property type="protein sequence ID" value="EHL09271.1"/>
    <property type="molecule type" value="Genomic_DNA"/>
</dbReference>
<comment type="caution">
    <text evidence="2">The sequence shown here is derived from an EMBL/GenBank/DDBJ whole genome shotgun (WGS) entry which is preliminary data.</text>
</comment>
<keyword evidence="1" id="KW-0378">Hydrolase</keyword>
<gene>
    <name evidence="2" type="ORF">HMPREF0322_00046</name>
</gene>
<evidence type="ECO:0000313" key="2">
    <source>
        <dbReference type="EMBL" id="EHL09271.1"/>
    </source>
</evidence>
<reference evidence="2 3" key="1">
    <citation type="submission" date="2011-08" db="EMBL/GenBank/DDBJ databases">
        <authorList>
            <person name="Weinstock G."/>
            <person name="Sodergren E."/>
            <person name="Clifton S."/>
            <person name="Fulton L."/>
            <person name="Fulton B."/>
            <person name="Courtney L."/>
            <person name="Fronick C."/>
            <person name="Harrison M."/>
            <person name="Strong C."/>
            <person name="Farmer C."/>
            <person name="Delahaunty K."/>
            <person name="Markovic C."/>
            <person name="Hall O."/>
            <person name="Minx P."/>
            <person name="Tomlinson C."/>
            <person name="Mitreva M."/>
            <person name="Hou S."/>
            <person name="Chen J."/>
            <person name="Wollam A."/>
            <person name="Pepin K.H."/>
            <person name="Johnson M."/>
            <person name="Bhonagiri V."/>
            <person name="Zhang X."/>
            <person name="Suruliraj S."/>
            <person name="Warren W."/>
            <person name="Chinwalla A."/>
            <person name="Mardis E.R."/>
            <person name="Wilson R.K."/>
        </authorList>
    </citation>
    <scope>NUCLEOTIDE SEQUENCE [LARGE SCALE GENOMIC DNA]</scope>
    <source>
        <strain evidence="2 3">DP7</strain>
    </source>
</reference>
<dbReference type="PANTHER" id="PTHR32494:SF5">
    <property type="entry name" value="ALLANTOATE AMIDOHYDROLASE"/>
    <property type="match status" value="1"/>
</dbReference>
<organism evidence="2 3">
    <name type="scientific">Desulfitobacterium hafniense DP7</name>
    <dbReference type="NCBI Taxonomy" id="537010"/>
    <lineage>
        <taxon>Bacteria</taxon>
        <taxon>Bacillati</taxon>
        <taxon>Bacillota</taxon>
        <taxon>Clostridia</taxon>
        <taxon>Eubacteriales</taxon>
        <taxon>Desulfitobacteriaceae</taxon>
        <taxon>Desulfitobacterium</taxon>
    </lineage>
</organism>
<proteinExistence type="predicted"/>
<evidence type="ECO:0000313" key="3">
    <source>
        <dbReference type="Proteomes" id="UP000004416"/>
    </source>
</evidence>
<name>G9XGI0_DESHA</name>
<dbReference type="SUPFAM" id="SSF53187">
    <property type="entry name" value="Zn-dependent exopeptidases"/>
    <property type="match status" value="1"/>
</dbReference>
<dbReference type="Gene3D" id="3.40.630.10">
    <property type="entry name" value="Zn peptidases"/>
    <property type="match status" value="1"/>
</dbReference>
<dbReference type="AlphaFoldDB" id="G9XGI0"/>
<accession>G9XGI0</accession>
<dbReference type="HOGENOM" id="CLU_2522132_0_0_9"/>
<dbReference type="Proteomes" id="UP000004416">
    <property type="component" value="Unassembled WGS sequence"/>
</dbReference>
<dbReference type="InterPro" id="IPR010158">
    <property type="entry name" value="Amidase_Cbmase"/>
</dbReference>
<dbReference type="PANTHER" id="PTHR32494">
    <property type="entry name" value="ALLANTOATE DEIMINASE-RELATED"/>
    <property type="match status" value="1"/>
</dbReference>
<dbReference type="RefSeq" id="WP_005807808.1">
    <property type="nucleotide sequence ID" value="NZ_JH414433.1"/>
</dbReference>
<sequence>MTGIEIARLLIKNKLQLKRSFVVIGFCGEEDMRFGTGYFGSKAMLGQITLENLHQYKDKDDVSVYEAMQEYGLVPENILKCIIS</sequence>
<dbReference type="GO" id="GO:0016813">
    <property type="term" value="F:hydrolase activity, acting on carbon-nitrogen (but not peptide) bonds, in linear amidines"/>
    <property type="evidence" value="ECO:0007669"/>
    <property type="project" value="InterPro"/>
</dbReference>
<protein>
    <submittedName>
        <fullName evidence="2">Uncharacterized protein</fullName>
    </submittedName>
</protein>
<evidence type="ECO:0000256" key="1">
    <source>
        <dbReference type="ARBA" id="ARBA00022801"/>
    </source>
</evidence>
<dbReference type="PATRIC" id="fig|537010.4.peg.40"/>